<dbReference type="HOGENOM" id="CLU_1252824_0_0_1"/>
<comment type="caution">
    <text evidence="2">The sequence shown here is derived from an EMBL/GenBank/DDBJ whole genome shotgun (WGS) entry which is preliminary data.</text>
</comment>
<dbReference type="OrthoDB" id="97724at2759"/>
<proteinExistence type="predicted"/>
<keyword evidence="3" id="KW-1185">Reference proteome</keyword>
<dbReference type="EMBL" id="ANIZ01003714">
    <property type="protein sequence ID" value="ETI31935.1"/>
    <property type="molecule type" value="Genomic_DNA"/>
</dbReference>
<evidence type="ECO:0000313" key="3">
    <source>
        <dbReference type="Proteomes" id="UP000018721"/>
    </source>
</evidence>
<gene>
    <name evidence="2" type="ORF">F443_21167</name>
</gene>
<dbReference type="AlphaFoldDB" id="V9DYH9"/>
<dbReference type="Proteomes" id="UP000018721">
    <property type="component" value="Unassembled WGS sequence"/>
</dbReference>
<sequence length="221" mass="24355">MASSYLLWWRASVSCRHDFVNDKPARAEVNRLVRAFDNSCVFPNTVLTKFAKRVEAAAGGVTPSLLVFRDVIAGVVEEKLAAHEARIQESIIAKVAASETQVNEASAWVIDFTVASGESQTRQLSQTRSAIELLGIQDAPVAPSADPTHYSSSTRRSSTHHSRDNSSPCRSFTRHSSSIRHGSSTHHRTSNRRNDSSRRGNSSHHGSSTRHSTSNRRSFSR</sequence>
<name>V9DYH9_PHYNI</name>
<protein>
    <submittedName>
        <fullName evidence="2">Uncharacterized protein</fullName>
    </submittedName>
</protein>
<reference evidence="2 3" key="1">
    <citation type="submission" date="2013-11" db="EMBL/GenBank/DDBJ databases">
        <title>The Genome Sequence of Phytophthora parasitica P1569.</title>
        <authorList>
            <consortium name="The Broad Institute Genomics Platform"/>
            <person name="Russ C."/>
            <person name="Tyler B."/>
            <person name="Panabieres F."/>
            <person name="Shan W."/>
            <person name="Tripathy S."/>
            <person name="Grunwald N."/>
            <person name="Machado M."/>
            <person name="Johnson C.S."/>
            <person name="Arredondo F."/>
            <person name="Hong C."/>
            <person name="Coffey M."/>
            <person name="Young S.K."/>
            <person name="Zeng Q."/>
            <person name="Gargeya S."/>
            <person name="Fitzgerald M."/>
            <person name="Abouelleil A."/>
            <person name="Alvarado L."/>
            <person name="Chapman S.B."/>
            <person name="Gainer-Dewar J."/>
            <person name="Goldberg J."/>
            <person name="Griggs A."/>
            <person name="Gujja S."/>
            <person name="Hansen M."/>
            <person name="Howarth C."/>
            <person name="Imamovic A."/>
            <person name="Ireland A."/>
            <person name="Larimer J."/>
            <person name="McCowan C."/>
            <person name="Murphy C."/>
            <person name="Pearson M."/>
            <person name="Poon T.W."/>
            <person name="Priest M."/>
            <person name="Roberts A."/>
            <person name="Saif S."/>
            <person name="Shea T."/>
            <person name="Sykes S."/>
            <person name="Wortman J."/>
            <person name="Nusbaum C."/>
            <person name="Birren B."/>
        </authorList>
    </citation>
    <scope>NUCLEOTIDE SEQUENCE [LARGE SCALE GENOMIC DNA]</scope>
    <source>
        <strain evidence="2 3">P1569</strain>
    </source>
</reference>
<feature type="compositionally biased region" description="Polar residues" evidence="1">
    <location>
        <begin position="168"/>
        <end position="182"/>
    </location>
</feature>
<feature type="region of interest" description="Disordered" evidence="1">
    <location>
        <begin position="138"/>
        <end position="221"/>
    </location>
</feature>
<feature type="compositionally biased region" description="Low complexity" evidence="1">
    <location>
        <begin position="199"/>
        <end position="221"/>
    </location>
</feature>
<evidence type="ECO:0000256" key="1">
    <source>
        <dbReference type="SAM" id="MobiDB-lite"/>
    </source>
</evidence>
<organism evidence="2 3">
    <name type="scientific">Phytophthora nicotianae P1569</name>
    <dbReference type="NCBI Taxonomy" id="1317065"/>
    <lineage>
        <taxon>Eukaryota</taxon>
        <taxon>Sar</taxon>
        <taxon>Stramenopiles</taxon>
        <taxon>Oomycota</taxon>
        <taxon>Peronosporomycetes</taxon>
        <taxon>Peronosporales</taxon>
        <taxon>Peronosporaceae</taxon>
        <taxon>Phytophthora</taxon>
    </lineage>
</organism>
<accession>V9DYH9</accession>
<evidence type="ECO:0000313" key="2">
    <source>
        <dbReference type="EMBL" id="ETI31935.1"/>
    </source>
</evidence>